<comment type="similarity">
    <text evidence="1">Belongs to the universal stress protein A family.</text>
</comment>
<feature type="domain" description="UspA" evidence="3">
    <location>
        <begin position="6"/>
        <end position="146"/>
    </location>
</feature>
<keyword evidence="5" id="KW-1185">Reference proteome</keyword>
<dbReference type="InterPro" id="IPR014729">
    <property type="entry name" value="Rossmann-like_a/b/a_fold"/>
</dbReference>
<dbReference type="InterPro" id="IPR006015">
    <property type="entry name" value="Universal_stress_UspA"/>
</dbReference>
<sequence>MITKTFNNILVAVDDIADAQLAFDYAIHRAKNEDAKLNIVSILEVNNINAYEILDKEFMEQKREHLEERILDYEKEAKDAGVKDVSGVTAEGDDEAGEIIVKKIIPDVDPDLLIVGSKTKQGLPRLLGSQASYMVRFSPVSVLVVR</sequence>
<dbReference type="Proteomes" id="UP000436655">
    <property type="component" value="Unassembled WGS sequence"/>
</dbReference>
<dbReference type="CDD" id="cd00293">
    <property type="entry name" value="USP-like"/>
    <property type="match status" value="1"/>
</dbReference>
<gene>
    <name evidence="4" type="ORF">FHL03_08435</name>
</gene>
<reference evidence="4 5" key="1">
    <citation type="journal article" date="2019" name="Syst. Appl. Microbiol.">
        <title>Polyphasic characterization of two novel Lactobacillus spp. isolated from blown salami packages: Description of Lactobacillus halodurans sp. nov. and Lactobacillus salsicarnum sp. nov.</title>
        <authorList>
            <person name="Schuster J.A."/>
            <person name="Klingl A."/>
            <person name="Vogel R.F."/>
            <person name="Ehrmann M.A."/>
        </authorList>
    </citation>
    <scope>NUCLEOTIDE SEQUENCE [LARGE SCALE GENOMIC DNA]</scope>
    <source>
        <strain evidence="4 5">TMW 1.2098</strain>
    </source>
</reference>
<dbReference type="PANTHER" id="PTHR46268:SF6">
    <property type="entry name" value="UNIVERSAL STRESS PROTEIN UP12"/>
    <property type="match status" value="1"/>
</dbReference>
<dbReference type="InterPro" id="IPR006016">
    <property type="entry name" value="UspA"/>
</dbReference>
<evidence type="ECO:0000259" key="3">
    <source>
        <dbReference type="Pfam" id="PF00582"/>
    </source>
</evidence>
<name>A0ABW9P8H1_9LACO</name>
<dbReference type="PRINTS" id="PR01438">
    <property type="entry name" value="UNVRSLSTRESS"/>
</dbReference>
<evidence type="ECO:0000256" key="1">
    <source>
        <dbReference type="ARBA" id="ARBA00008791"/>
    </source>
</evidence>
<organism evidence="4 5">
    <name type="scientific">Companilactobacillus mishanensis</name>
    <dbReference type="NCBI Taxonomy" id="2486008"/>
    <lineage>
        <taxon>Bacteria</taxon>
        <taxon>Bacillati</taxon>
        <taxon>Bacillota</taxon>
        <taxon>Bacilli</taxon>
        <taxon>Lactobacillales</taxon>
        <taxon>Lactobacillaceae</taxon>
        <taxon>Companilactobacillus</taxon>
    </lineage>
</organism>
<protein>
    <submittedName>
        <fullName evidence="4">Universal stress protein</fullName>
    </submittedName>
</protein>
<dbReference type="SUPFAM" id="SSF52402">
    <property type="entry name" value="Adenine nucleotide alpha hydrolases-like"/>
    <property type="match status" value="1"/>
</dbReference>
<keyword evidence="2" id="KW-0175">Coiled coil</keyword>
<dbReference type="RefSeq" id="WP_153494332.1">
    <property type="nucleotide sequence ID" value="NZ_VDFN01000007.1"/>
</dbReference>
<proteinExistence type="inferred from homology"/>
<dbReference type="Gene3D" id="3.40.50.620">
    <property type="entry name" value="HUPs"/>
    <property type="match status" value="1"/>
</dbReference>
<feature type="coiled-coil region" evidence="2">
    <location>
        <begin position="56"/>
        <end position="83"/>
    </location>
</feature>
<evidence type="ECO:0000256" key="2">
    <source>
        <dbReference type="SAM" id="Coils"/>
    </source>
</evidence>
<comment type="caution">
    <text evidence="4">The sequence shown here is derived from an EMBL/GenBank/DDBJ whole genome shotgun (WGS) entry which is preliminary data.</text>
</comment>
<dbReference type="EMBL" id="VDFN01000007">
    <property type="protein sequence ID" value="MQS45509.1"/>
    <property type="molecule type" value="Genomic_DNA"/>
</dbReference>
<accession>A0ABW9P8H1</accession>
<evidence type="ECO:0000313" key="5">
    <source>
        <dbReference type="Proteomes" id="UP000436655"/>
    </source>
</evidence>
<dbReference type="PANTHER" id="PTHR46268">
    <property type="entry name" value="STRESS RESPONSE PROTEIN NHAX"/>
    <property type="match status" value="1"/>
</dbReference>
<evidence type="ECO:0000313" key="4">
    <source>
        <dbReference type="EMBL" id="MQS45509.1"/>
    </source>
</evidence>
<dbReference type="Pfam" id="PF00582">
    <property type="entry name" value="Usp"/>
    <property type="match status" value="1"/>
</dbReference>